<proteinExistence type="predicted"/>
<name>A0A0W1KLR1_9ACTO</name>
<accession>A0A0W1KLR1</accession>
<comment type="caution">
    <text evidence="1">The sequence shown here is derived from an EMBL/GenBank/DDBJ whole genome shotgun (WGS) entry which is preliminary data.</text>
</comment>
<dbReference type="Proteomes" id="UP001225576">
    <property type="component" value="Unassembled WGS sequence"/>
</dbReference>
<dbReference type="EMBL" id="JASPDQ010000002">
    <property type="protein sequence ID" value="MDK8601102.1"/>
    <property type="molecule type" value="Genomic_DNA"/>
</dbReference>
<gene>
    <name evidence="1" type="ORF">AQZ59_00304</name>
    <name evidence="2" type="ORF">QP858_01315</name>
</gene>
<reference evidence="2" key="2">
    <citation type="submission" date="2023-05" db="EMBL/GenBank/DDBJ databases">
        <title>Genomic Catalog of Human Bladder Bacteria.</title>
        <authorList>
            <person name="Du J."/>
        </authorList>
    </citation>
    <scope>NUCLEOTIDE SEQUENCE</scope>
    <source>
        <strain evidence="2">UMB1304A</strain>
    </source>
</reference>
<dbReference type="RefSeq" id="WP_062612474.1">
    <property type="nucleotide sequence ID" value="NZ_JASPDQ010000002.1"/>
</dbReference>
<protein>
    <submittedName>
        <fullName evidence="1">Uncharacterized protein</fullName>
    </submittedName>
</protein>
<evidence type="ECO:0000313" key="1">
    <source>
        <dbReference type="EMBL" id="KTF04997.1"/>
    </source>
</evidence>
<organism evidence="1 3">
    <name type="scientific">Trueperella bernardiae</name>
    <dbReference type="NCBI Taxonomy" id="59561"/>
    <lineage>
        <taxon>Bacteria</taxon>
        <taxon>Bacillati</taxon>
        <taxon>Actinomycetota</taxon>
        <taxon>Actinomycetes</taxon>
        <taxon>Actinomycetales</taxon>
        <taxon>Actinomycetaceae</taxon>
        <taxon>Trueperella</taxon>
    </lineage>
</organism>
<evidence type="ECO:0000313" key="3">
    <source>
        <dbReference type="Proteomes" id="UP000054404"/>
    </source>
</evidence>
<evidence type="ECO:0000313" key="2">
    <source>
        <dbReference type="EMBL" id="MDK8601102.1"/>
    </source>
</evidence>
<dbReference type="Proteomes" id="UP000054404">
    <property type="component" value="Unassembled WGS sequence"/>
</dbReference>
<dbReference type="PATRIC" id="fig|59561.3.peg.300"/>
<reference evidence="1 3" key="1">
    <citation type="submission" date="2015-11" db="EMBL/GenBank/DDBJ databases">
        <title>Draft Genome Sequence of the Type Strain Trueperella bernardiae LCDC 89-0504T, Isolated from Blood Culture.</title>
        <authorList>
            <person name="Bernier A.-M."/>
            <person name="Bernard K."/>
        </authorList>
    </citation>
    <scope>NUCLEOTIDE SEQUENCE [LARGE SCALE GENOMIC DNA]</scope>
    <source>
        <strain evidence="1 3">LCDC 89-0504</strain>
    </source>
</reference>
<sequence length="121" mass="14197">MWFWILLIGLTALAVYLGYTLRDVWRSAKRLGTQFGELSRVADAMTAPERERPPLGDLYADPERVREAREQRRRIRAERTELRRCNLAAARERWDELDETSFDSIGPEARERARQRVKGHA</sequence>
<dbReference type="OrthoDB" id="9983719at2"/>
<dbReference type="EMBL" id="LNIZ01000001">
    <property type="protein sequence ID" value="KTF04997.1"/>
    <property type="molecule type" value="Genomic_DNA"/>
</dbReference>
<dbReference type="AlphaFoldDB" id="A0A0W1KLR1"/>
<keyword evidence="3" id="KW-1185">Reference proteome</keyword>
<dbReference type="STRING" id="59561.AQZ59_00304"/>